<dbReference type="Pfam" id="PF00582">
    <property type="entry name" value="Usp"/>
    <property type="match status" value="1"/>
</dbReference>
<dbReference type="PANTHER" id="PTHR46268">
    <property type="entry name" value="STRESS RESPONSE PROTEIN NHAX"/>
    <property type="match status" value="1"/>
</dbReference>
<protein>
    <submittedName>
        <fullName evidence="3">Universal stress protein</fullName>
    </submittedName>
</protein>
<evidence type="ECO:0000259" key="2">
    <source>
        <dbReference type="Pfam" id="PF00582"/>
    </source>
</evidence>
<dbReference type="InterPro" id="IPR014729">
    <property type="entry name" value="Rossmann-like_a/b/a_fold"/>
</dbReference>
<reference evidence="3" key="1">
    <citation type="journal article" date="2021" name="PeerJ">
        <title>Extensive microbial diversity within the chicken gut microbiome revealed by metagenomics and culture.</title>
        <authorList>
            <person name="Gilroy R."/>
            <person name="Ravi A."/>
            <person name="Getino M."/>
            <person name="Pursley I."/>
            <person name="Horton D.L."/>
            <person name="Alikhan N.F."/>
            <person name="Baker D."/>
            <person name="Gharbi K."/>
            <person name="Hall N."/>
            <person name="Watson M."/>
            <person name="Adriaenssens E.M."/>
            <person name="Foster-Nyarko E."/>
            <person name="Jarju S."/>
            <person name="Secka A."/>
            <person name="Antonio M."/>
            <person name="Oren A."/>
            <person name="Chaudhuri R.R."/>
            <person name="La Ragione R."/>
            <person name="Hildebrand F."/>
            <person name="Pallen M.J."/>
        </authorList>
    </citation>
    <scope>NUCLEOTIDE SEQUENCE</scope>
    <source>
        <strain evidence="3">ChiW4-1371</strain>
    </source>
</reference>
<dbReference type="Proteomes" id="UP000824176">
    <property type="component" value="Unassembled WGS sequence"/>
</dbReference>
<feature type="domain" description="UspA" evidence="2">
    <location>
        <begin position="4"/>
        <end position="148"/>
    </location>
</feature>
<comment type="similarity">
    <text evidence="1">Belongs to the universal stress protein A family.</text>
</comment>
<sequence length="155" mass="17285">MNPVKKILFPTDFSEASHYALAYAVEMKKILGAELEIVHILFDEGNIVAFYIPQMGMPMQNLSPDFEDGAKKQFDEFVANAPELKDIEFTTKILRGNPYSEIIKEAENGNFDMIIIGTHGRTGLEHVLFGSTAELVVRKAPCPVLTVRPKGTQEV</sequence>
<dbReference type="PANTHER" id="PTHR46268:SF22">
    <property type="entry name" value="SENSOR PROTEIN KDPD-RELATED"/>
    <property type="match status" value="1"/>
</dbReference>
<evidence type="ECO:0000313" key="3">
    <source>
        <dbReference type="EMBL" id="HIZ88824.1"/>
    </source>
</evidence>
<name>A0A9D2GTE6_9BACT</name>
<dbReference type="PRINTS" id="PR01438">
    <property type="entry name" value="UNVRSLSTRESS"/>
</dbReference>
<proteinExistence type="inferred from homology"/>
<dbReference type="InterPro" id="IPR006016">
    <property type="entry name" value="UspA"/>
</dbReference>
<dbReference type="AlphaFoldDB" id="A0A9D2GTE6"/>
<evidence type="ECO:0000313" key="4">
    <source>
        <dbReference type="Proteomes" id="UP000824176"/>
    </source>
</evidence>
<dbReference type="InterPro" id="IPR006015">
    <property type="entry name" value="Universal_stress_UspA"/>
</dbReference>
<evidence type="ECO:0000256" key="1">
    <source>
        <dbReference type="ARBA" id="ARBA00008791"/>
    </source>
</evidence>
<comment type="caution">
    <text evidence="3">The sequence shown here is derived from an EMBL/GenBank/DDBJ whole genome shotgun (WGS) entry which is preliminary data.</text>
</comment>
<reference evidence="3" key="2">
    <citation type="submission" date="2021-04" db="EMBL/GenBank/DDBJ databases">
        <authorList>
            <person name="Gilroy R."/>
        </authorList>
    </citation>
    <scope>NUCLEOTIDE SEQUENCE</scope>
    <source>
        <strain evidence="3">ChiW4-1371</strain>
    </source>
</reference>
<gene>
    <name evidence="3" type="ORF">H9804_02670</name>
</gene>
<dbReference type="CDD" id="cd00293">
    <property type="entry name" value="USP-like"/>
    <property type="match status" value="1"/>
</dbReference>
<dbReference type="EMBL" id="DXAQ01000037">
    <property type="protein sequence ID" value="HIZ88824.1"/>
    <property type="molecule type" value="Genomic_DNA"/>
</dbReference>
<dbReference type="SUPFAM" id="SSF52402">
    <property type="entry name" value="Adenine nucleotide alpha hydrolases-like"/>
    <property type="match status" value="1"/>
</dbReference>
<accession>A0A9D2GTE6</accession>
<dbReference type="Gene3D" id="3.40.50.620">
    <property type="entry name" value="HUPs"/>
    <property type="match status" value="1"/>
</dbReference>
<organism evidence="3 4">
    <name type="scientific">Candidatus Mucispirillum faecigallinarum</name>
    <dbReference type="NCBI Taxonomy" id="2838699"/>
    <lineage>
        <taxon>Bacteria</taxon>
        <taxon>Pseudomonadati</taxon>
        <taxon>Deferribacterota</taxon>
        <taxon>Deferribacteres</taxon>
        <taxon>Deferribacterales</taxon>
        <taxon>Mucispirillaceae</taxon>
        <taxon>Mucispirillum</taxon>
    </lineage>
</organism>